<proteinExistence type="predicted"/>
<accession>A0A3B5KEM1</accession>
<keyword evidence="2" id="KW-1185">Reference proteome</keyword>
<dbReference type="SUPFAM" id="SSF57302">
    <property type="entry name" value="Snake toxin-like"/>
    <property type="match status" value="1"/>
</dbReference>
<dbReference type="AlphaFoldDB" id="A0A3B5KEM1"/>
<name>A0A3B5KEM1_TAKRU</name>
<evidence type="ECO:0000313" key="1">
    <source>
        <dbReference type="Ensembl" id="ENSTRUP00000054477.1"/>
    </source>
</evidence>
<sequence length="100" mass="10503">MKTFSVLILLVTLSAAYGLTCYNCVTNDPKSCTETVRCVPPFDRCSSLEFNGLITKSCLASALCVSPISCCTSDLCNSAVSTGSSVLFLLVSAAITSIFL</sequence>
<reference evidence="1" key="3">
    <citation type="submission" date="2025-09" db="UniProtKB">
        <authorList>
            <consortium name="Ensembl"/>
        </authorList>
    </citation>
    <scope>IDENTIFICATION</scope>
</reference>
<protein>
    <recommendedName>
        <fullName evidence="3">UPAR/Ly6 domain-containing protein</fullName>
    </recommendedName>
</protein>
<evidence type="ECO:0008006" key="3">
    <source>
        <dbReference type="Google" id="ProtNLM"/>
    </source>
</evidence>
<dbReference type="GeneTree" id="ENSGT01030000235339"/>
<reference evidence="1 2" key="1">
    <citation type="journal article" date="2011" name="Genome Biol. Evol.">
        <title>Integration of the genetic map and genome assembly of fugu facilitates insights into distinct features of genome evolution in teleosts and mammals.</title>
        <authorList>
            <person name="Kai W."/>
            <person name="Kikuchi K."/>
            <person name="Tohari S."/>
            <person name="Chew A.K."/>
            <person name="Tay A."/>
            <person name="Fujiwara A."/>
            <person name="Hosoya S."/>
            <person name="Suetake H."/>
            <person name="Naruse K."/>
            <person name="Brenner S."/>
            <person name="Suzuki Y."/>
            <person name="Venkatesh B."/>
        </authorList>
    </citation>
    <scope>NUCLEOTIDE SEQUENCE [LARGE SCALE GENOMIC DNA]</scope>
</reference>
<dbReference type="InterPro" id="IPR045860">
    <property type="entry name" value="Snake_toxin-like_sf"/>
</dbReference>
<dbReference type="Proteomes" id="UP000005226">
    <property type="component" value="Chromosome 21"/>
</dbReference>
<reference evidence="1" key="2">
    <citation type="submission" date="2025-08" db="UniProtKB">
        <authorList>
            <consortium name="Ensembl"/>
        </authorList>
    </citation>
    <scope>IDENTIFICATION</scope>
</reference>
<dbReference type="Ensembl" id="ENSTRUT00000053945.2">
    <property type="protein sequence ID" value="ENSTRUP00000054477.1"/>
    <property type="gene ID" value="ENSTRUG00000030382.1"/>
</dbReference>
<organism evidence="1 2">
    <name type="scientific">Takifugu rubripes</name>
    <name type="common">Japanese pufferfish</name>
    <name type="synonym">Fugu rubripes</name>
    <dbReference type="NCBI Taxonomy" id="31033"/>
    <lineage>
        <taxon>Eukaryota</taxon>
        <taxon>Metazoa</taxon>
        <taxon>Chordata</taxon>
        <taxon>Craniata</taxon>
        <taxon>Vertebrata</taxon>
        <taxon>Euteleostomi</taxon>
        <taxon>Actinopterygii</taxon>
        <taxon>Neopterygii</taxon>
        <taxon>Teleostei</taxon>
        <taxon>Neoteleostei</taxon>
        <taxon>Acanthomorphata</taxon>
        <taxon>Eupercaria</taxon>
        <taxon>Tetraodontiformes</taxon>
        <taxon>Tetradontoidea</taxon>
        <taxon>Tetraodontidae</taxon>
        <taxon>Takifugu</taxon>
    </lineage>
</organism>
<dbReference type="InParanoid" id="A0A3B5KEM1"/>
<dbReference type="Gene3D" id="2.10.60.10">
    <property type="entry name" value="CD59"/>
    <property type="match status" value="1"/>
</dbReference>
<evidence type="ECO:0000313" key="2">
    <source>
        <dbReference type="Proteomes" id="UP000005226"/>
    </source>
</evidence>
<dbReference type="OMA" id="SERCYSI"/>